<dbReference type="PROSITE" id="PS51198">
    <property type="entry name" value="UVRD_HELICASE_ATP_BIND"/>
    <property type="match status" value="1"/>
</dbReference>
<evidence type="ECO:0000256" key="12">
    <source>
        <dbReference type="ARBA" id="ARBA00034617"/>
    </source>
</evidence>
<dbReference type="Proteomes" id="UP000787322">
    <property type="component" value="Unassembled WGS sequence"/>
</dbReference>
<keyword evidence="2" id="KW-0540">Nuclease</keyword>
<sequence length="1165" mass="129631">MADTRYTPGQEKTIKTLDKPLFVAAGAGSGKTFTLTQRIVWALKEGSGADGKPYLSSLDQALIITFTNAAATEIKERVREALEKEGLHSAALQVDDAWISTIHGMCSRILKIHALDLGLDPEFEIIDDMTRNQLVNISIEEVLRELSQDESYAEFLSTYAGNRDALKSRIETLISYAQSSPVGMDAISFVGDSSDLEVLKAELESLYGALEALNGAIAATKPDEAEQLQSVQSELSSKLQQHLVLSLTDFDQAFWDTLQKALKIGRSSKEIKIVKDEAAYQLKVCSSLFGLIQDTFEGQCLKDVTEQVYKLFKQKKLAVGGLDNDDLLHLTAKVFEEHPEIAAVYTDKFKLVMVDEFQDTDQQQVQMIKSLSGKDAQYLTTVGDAQQSIYRFRGADVDVFFRRQAEVSEDLQPRLVDNFRSHNEILRFVAKVCSAEGMIPNFMDLSAGREEPATPFVAHSPRVYFEVTKFEKSGNSKPGDDVTRSQLVAYQLADRINTLMQDENIQAKDVAILMKSVKKAQPYIEALRTFGIESVVSGASTFGEQPEVQLIGSLLQALANMYDSYEGLFPVLSSEIFSLDASDLLLLGTNFGENGQRITNRDIAESVVNDVCNLPFEISPKLKNALEVLSNARRSLSNKRVSDVIKKVVLDAGWISRLQKMGNEGQSKIANIFAALEQIDSLQKELSIGVASVAKAFSQWCNTAKESPKVLHCSSQNAVTFMTIHASKGLEFPVVAVVGAVSGPKAGAGGEPFLHVRKDDSYQIAFSSSSKKLNELYDGSHEVPTSLDECKNLLEWRMFLETQENEFEEQEQNRRLYVALTRAREAVILTSTIDLTKEGISPRYTRKITNALFKEPPLSAGEHQFEYGGDLAGCMRVVQGSGKKDEPIQVEGLELVEPFDRKPSEKENSQAVETFDLYEKIRLSVTSETTYDQRKGFFSYSSAHQQMAENFKGENDQKLEDQSQVERQEHEKDNLQPVTETSVVLPDILADDGVDPTNLGSAFHELAQIMVETQSKVDEQTIERQCLKNSVPQRAVARVKQALELWSNSAIRQEALAHDVVIAESPFTLQVDSEYGNYVEGAIDLLAYNKGSKDVLVVDYKTGDKGLSATQIYEHHQMQANFYAYVLMQRGFTKVECAFVCVEVEEAGQPHVARYTFDVNHQPRL</sequence>
<organism evidence="19 20">
    <name type="scientific">Lancefieldella parvula</name>
    <dbReference type="NCBI Taxonomy" id="1382"/>
    <lineage>
        <taxon>Bacteria</taxon>
        <taxon>Bacillati</taxon>
        <taxon>Actinomycetota</taxon>
        <taxon>Coriobacteriia</taxon>
        <taxon>Coriobacteriales</taxon>
        <taxon>Atopobiaceae</taxon>
        <taxon>Lancefieldella</taxon>
    </lineage>
</organism>
<feature type="binding site" evidence="15">
    <location>
        <begin position="25"/>
        <end position="32"/>
    </location>
    <ligand>
        <name>ATP</name>
        <dbReference type="ChEBI" id="CHEBI:30616"/>
    </ligand>
</feature>
<keyword evidence="9" id="KW-0238">DNA-binding</keyword>
<dbReference type="Gene3D" id="3.40.50.300">
    <property type="entry name" value="P-loop containing nucleotide triphosphate hydrolases"/>
    <property type="match status" value="4"/>
</dbReference>
<evidence type="ECO:0000256" key="3">
    <source>
        <dbReference type="ARBA" id="ARBA00022741"/>
    </source>
</evidence>
<dbReference type="Pfam" id="PF00580">
    <property type="entry name" value="UvrD-helicase"/>
    <property type="match status" value="1"/>
</dbReference>
<comment type="similarity">
    <text evidence="1">Belongs to the helicase family. UvrD subfamily.</text>
</comment>
<feature type="region of interest" description="Disordered" evidence="16">
    <location>
        <begin position="953"/>
        <end position="979"/>
    </location>
</feature>
<dbReference type="InterPro" id="IPR014017">
    <property type="entry name" value="DNA_helicase_UvrD-like_C"/>
</dbReference>
<dbReference type="Gene3D" id="1.10.486.10">
    <property type="entry name" value="PCRA, domain 4"/>
    <property type="match status" value="1"/>
</dbReference>
<feature type="compositionally biased region" description="Basic and acidic residues" evidence="16">
    <location>
        <begin position="953"/>
        <end position="974"/>
    </location>
</feature>
<dbReference type="GO" id="GO:0005829">
    <property type="term" value="C:cytosol"/>
    <property type="evidence" value="ECO:0007669"/>
    <property type="project" value="TreeGrafter"/>
</dbReference>
<dbReference type="InterPro" id="IPR013986">
    <property type="entry name" value="DExx_box_DNA_helicase_dom_sf"/>
</dbReference>
<dbReference type="GO" id="GO:0005524">
    <property type="term" value="F:ATP binding"/>
    <property type="evidence" value="ECO:0007669"/>
    <property type="project" value="UniProtKB-UniRule"/>
</dbReference>
<dbReference type="Gene3D" id="1.10.10.160">
    <property type="match status" value="1"/>
</dbReference>
<dbReference type="InterPro" id="IPR014016">
    <property type="entry name" value="UvrD-like_ATP-bd"/>
</dbReference>
<dbReference type="PANTHER" id="PTHR11070">
    <property type="entry name" value="UVRD / RECB / PCRA DNA HELICASE FAMILY MEMBER"/>
    <property type="match status" value="1"/>
</dbReference>
<evidence type="ECO:0000256" key="10">
    <source>
        <dbReference type="ARBA" id="ARBA00023204"/>
    </source>
</evidence>
<dbReference type="GO" id="GO:0009338">
    <property type="term" value="C:exodeoxyribonuclease V complex"/>
    <property type="evidence" value="ECO:0007669"/>
    <property type="project" value="TreeGrafter"/>
</dbReference>
<proteinExistence type="inferred from homology"/>
<keyword evidence="10" id="KW-0234">DNA repair</keyword>
<dbReference type="SUPFAM" id="SSF52540">
    <property type="entry name" value="P-loop containing nucleoside triphosphate hydrolases"/>
    <property type="match status" value="1"/>
</dbReference>
<dbReference type="AlphaFoldDB" id="A0A9D5XA86"/>
<evidence type="ECO:0000313" key="20">
    <source>
        <dbReference type="Proteomes" id="UP000787322"/>
    </source>
</evidence>
<dbReference type="GO" id="GO:0000725">
    <property type="term" value="P:recombinational repair"/>
    <property type="evidence" value="ECO:0007669"/>
    <property type="project" value="TreeGrafter"/>
</dbReference>
<evidence type="ECO:0000256" key="4">
    <source>
        <dbReference type="ARBA" id="ARBA00022763"/>
    </source>
</evidence>
<evidence type="ECO:0000256" key="13">
    <source>
        <dbReference type="ARBA" id="ARBA00034808"/>
    </source>
</evidence>
<evidence type="ECO:0000256" key="6">
    <source>
        <dbReference type="ARBA" id="ARBA00022806"/>
    </source>
</evidence>
<keyword evidence="4" id="KW-0227">DNA damage</keyword>
<dbReference type="InterPro" id="IPR038726">
    <property type="entry name" value="PDDEXK_AddAB-type"/>
</dbReference>
<keyword evidence="11" id="KW-0413">Isomerase</keyword>
<feature type="domain" description="UvrD-like helicase C-terminal" evidence="18">
    <location>
        <begin position="447"/>
        <end position="729"/>
    </location>
</feature>
<reference evidence="19" key="1">
    <citation type="submission" date="2020-04" db="EMBL/GenBank/DDBJ databases">
        <title>Deep metagenomics examines the oral microbiome during advanced dental caries in children, revealing novel taxa and co-occurrences with host molecules.</title>
        <authorList>
            <person name="Baker J.L."/>
            <person name="Morton J.T."/>
            <person name="Dinis M."/>
            <person name="Alvarez R."/>
            <person name="Tran N.C."/>
            <person name="Knight R."/>
            <person name="Edlund A."/>
        </authorList>
    </citation>
    <scope>NUCLEOTIDE SEQUENCE</scope>
    <source>
        <strain evidence="19">JCVI_3_bin.11</strain>
    </source>
</reference>
<dbReference type="Pfam" id="PF13361">
    <property type="entry name" value="UvrD_C"/>
    <property type="match status" value="1"/>
</dbReference>
<keyword evidence="5 15" id="KW-0378">Hydrolase</keyword>
<dbReference type="PROSITE" id="PS51217">
    <property type="entry name" value="UVRD_HELICASE_CTER"/>
    <property type="match status" value="1"/>
</dbReference>
<dbReference type="GO" id="GO:0004527">
    <property type="term" value="F:exonuclease activity"/>
    <property type="evidence" value="ECO:0007669"/>
    <property type="project" value="UniProtKB-KW"/>
</dbReference>
<comment type="catalytic activity">
    <reaction evidence="14">
        <text>ATP + H2O = ADP + phosphate + H(+)</text>
        <dbReference type="Rhea" id="RHEA:13065"/>
        <dbReference type="ChEBI" id="CHEBI:15377"/>
        <dbReference type="ChEBI" id="CHEBI:15378"/>
        <dbReference type="ChEBI" id="CHEBI:30616"/>
        <dbReference type="ChEBI" id="CHEBI:43474"/>
        <dbReference type="ChEBI" id="CHEBI:456216"/>
        <dbReference type="EC" id="5.6.2.4"/>
    </reaction>
</comment>
<dbReference type="GO" id="GO:0043138">
    <property type="term" value="F:3'-5' DNA helicase activity"/>
    <property type="evidence" value="ECO:0007669"/>
    <property type="project" value="UniProtKB-EC"/>
</dbReference>
<comment type="catalytic activity">
    <reaction evidence="12">
        <text>Couples ATP hydrolysis with the unwinding of duplex DNA by translocating in the 3'-5' direction.</text>
        <dbReference type="EC" id="5.6.2.4"/>
    </reaction>
</comment>
<comment type="caution">
    <text evidence="19">The sequence shown here is derived from an EMBL/GenBank/DDBJ whole genome shotgun (WGS) entry which is preliminary data.</text>
</comment>
<dbReference type="PANTHER" id="PTHR11070:SF23">
    <property type="entry name" value="RECBCD ENZYME SUBUNIT RECB"/>
    <property type="match status" value="1"/>
</dbReference>
<evidence type="ECO:0000256" key="16">
    <source>
        <dbReference type="SAM" id="MobiDB-lite"/>
    </source>
</evidence>
<gene>
    <name evidence="19" type="ORF">HXK24_02565</name>
</gene>
<evidence type="ECO:0000256" key="14">
    <source>
        <dbReference type="ARBA" id="ARBA00048988"/>
    </source>
</evidence>
<evidence type="ECO:0000256" key="8">
    <source>
        <dbReference type="ARBA" id="ARBA00022840"/>
    </source>
</evidence>
<dbReference type="InterPro" id="IPR000212">
    <property type="entry name" value="DNA_helicase_UvrD/REP"/>
</dbReference>
<dbReference type="Gene3D" id="3.90.320.10">
    <property type="match status" value="1"/>
</dbReference>
<evidence type="ECO:0000256" key="1">
    <source>
        <dbReference type="ARBA" id="ARBA00009922"/>
    </source>
</evidence>
<evidence type="ECO:0000256" key="7">
    <source>
        <dbReference type="ARBA" id="ARBA00022839"/>
    </source>
</evidence>
<dbReference type="GO" id="GO:0003677">
    <property type="term" value="F:DNA binding"/>
    <property type="evidence" value="ECO:0007669"/>
    <property type="project" value="UniProtKB-KW"/>
</dbReference>
<dbReference type="InterPro" id="IPR027417">
    <property type="entry name" value="P-loop_NTPase"/>
</dbReference>
<protein>
    <recommendedName>
        <fullName evidence="13">DNA 3'-5' helicase</fullName>
        <ecNumber evidence="13">5.6.2.4</ecNumber>
    </recommendedName>
</protein>
<evidence type="ECO:0000256" key="9">
    <source>
        <dbReference type="ARBA" id="ARBA00023125"/>
    </source>
</evidence>
<dbReference type="EC" id="5.6.2.4" evidence="13"/>
<evidence type="ECO:0000256" key="15">
    <source>
        <dbReference type="PROSITE-ProRule" id="PRU00560"/>
    </source>
</evidence>
<keyword evidence="8 15" id="KW-0067">ATP-binding</keyword>
<dbReference type="EMBL" id="JABZGU010000036">
    <property type="protein sequence ID" value="MBF4802692.1"/>
    <property type="molecule type" value="Genomic_DNA"/>
</dbReference>
<evidence type="ECO:0000313" key="19">
    <source>
        <dbReference type="EMBL" id="MBF4802692.1"/>
    </source>
</evidence>
<keyword evidence="3 15" id="KW-0547">Nucleotide-binding</keyword>
<evidence type="ECO:0000259" key="17">
    <source>
        <dbReference type="PROSITE" id="PS51198"/>
    </source>
</evidence>
<evidence type="ECO:0000256" key="2">
    <source>
        <dbReference type="ARBA" id="ARBA00022722"/>
    </source>
</evidence>
<keyword evidence="7" id="KW-0269">Exonuclease</keyword>
<evidence type="ECO:0000259" key="18">
    <source>
        <dbReference type="PROSITE" id="PS51217"/>
    </source>
</evidence>
<feature type="domain" description="UvrD-like helicase ATP-binding" evidence="17">
    <location>
        <begin position="4"/>
        <end position="422"/>
    </location>
</feature>
<dbReference type="InterPro" id="IPR011604">
    <property type="entry name" value="PDDEXK-like_dom_sf"/>
</dbReference>
<evidence type="ECO:0000256" key="5">
    <source>
        <dbReference type="ARBA" id="ARBA00022801"/>
    </source>
</evidence>
<name>A0A9D5XA86_9ACTN</name>
<accession>A0A9D5XA86</accession>
<keyword evidence="6 15" id="KW-0347">Helicase</keyword>
<dbReference type="Pfam" id="PF12705">
    <property type="entry name" value="PDDEXK_1"/>
    <property type="match status" value="1"/>
</dbReference>
<evidence type="ECO:0000256" key="11">
    <source>
        <dbReference type="ARBA" id="ARBA00023235"/>
    </source>
</evidence>